<comment type="similarity">
    <text evidence="1">Belongs to the membrane fusion protein (MFP) (TC 8.A.1) family.</text>
</comment>
<dbReference type="InterPro" id="IPR058792">
    <property type="entry name" value="Beta-barrel_RND_2"/>
</dbReference>
<dbReference type="Gene3D" id="2.40.30.170">
    <property type="match status" value="1"/>
</dbReference>
<name>A0A5C6DA02_9BACT</name>
<dbReference type="InterPro" id="IPR058624">
    <property type="entry name" value="MdtA-like_HH"/>
</dbReference>
<dbReference type="Pfam" id="PF25954">
    <property type="entry name" value="Beta-barrel_RND_2"/>
    <property type="match status" value="1"/>
</dbReference>
<dbReference type="InterPro" id="IPR006143">
    <property type="entry name" value="RND_pump_MFP"/>
</dbReference>
<feature type="domain" description="CusB-like beta-barrel" evidence="3">
    <location>
        <begin position="294"/>
        <end position="362"/>
    </location>
</feature>
<dbReference type="PANTHER" id="PTHR30469">
    <property type="entry name" value="MULTIDRUG RESISTANCE PROTEIN MDTA"/>
    <property type="match status" value="1"/>
</dbReference>
<comment type="caution">
    <text evidence="5">The sequence shown here is derived from an EMBL/GenBank/DDBJ whole genome shotgun (WGS) entry which is preliminary data.</text>
</comment>
<evidence type="ECO:0000259" key="2">
    <source>
        <dbReference type="Pfam" id="PF25876"/>
    </source>
</evidence>
<dbReference type="GO" id="GO:0015562">
    <property type="term" value="F:efflux transmembrane transporter activity"/>
    <property type="evidence" value="ECO:0007669"/>
    <property type="project" value="TreeGrafter"/>
</dbReference>
<feature type="domain" description="CzcB-like C-terminal circularly permuted SH3-like" evidence="4">
    <location>
        <begin position="372"/>
        <end position="432"/>
    </location>
</feature>
<reference evidence="5 6" key="1">
    <citation type="submission" date="2019-02" db="EMBL/GenBank/DDBJ databases">
        <title>Deep-cultivation of Planctomycetes and their phenomic and genomic characterization uncovers novel biology.</title>
        <authorList>
            <person name="Wiegand S."/>
            <person name="Jogler M."/>
            <person name="Boedeker C."/>
            <person name="Pinto D."/>
            <person name="Vollmers J."/>
            <person name="Rivas-Marin E."/>
            <person name="Kohn T."/>
            <person name="Peeters S.H."/>
            <person name="Heuer A."/>
            <person name="Rast P."/>
            <person name="Oberbeckmann S."/>
            <person name="Bunk B."/>
            <person name="Jeske O."/>
            <person name="Meyerdierks A."/>
            <person name="Storesund J.E."/>
            <person name="Kallscheuer N."/>
            <person name="Luecker S."/>
            <person name="Lage O.M."/>
            <person name="Pohl T."/>
            <person name="Merkel B.J."/>
            <person name="Hornburger P."/>
            <person name="Mueller R.-W."/>
            <person name="Bruemmer F."/>
            <person name="Labrenz M."/>
            <person name="Spormann A.M."/>
            <person name="Op Den Camp H."/>
            <person name="Overmann J."/>
            <person name="Amann R."/>
            <person name="Jetten M.S.M."/>
            <person name="Mascher T."/>
            <person name="Medema M.H."/>
            <person name="Devos D.P."/>
            <person name="Kaster A.-K."/>
            <person name="Ovreas L."/>
            <person name="Rohde M."/>
            <person name="Galperin M.Y."/>
            <person name="Jogler C."/>
        </authorList>
    </citation>
    <scope>NUCLEOTIDE SEQUENCE [LARGE SCALE GENOMIC DNA]</scope>
    <source>
        <strain evidence="5 6">Poly41</strain>
    </source>
</reference>
<feature type="domain" description="Multidrug resistance protein MdtA-like alpha-helical hairpin" evidence="2">
    <location>
        <begin position="159"/>
        <end position="220"/>
    </location>
</feature>
<dbReference type="InterPro" id="IPR058649">
    <property type="entry name" value="CzcB_C"/>
</dbReference>
<sequence length="471" mass="51218">MRRLGCIGSLLIAIAGGCNRPLASSEDSKQDTETANVSLISSSLPEIDIATVTRRDVSQDLELVGTLIPVRKTTIVAEVNGVVEFIAESDRRVQFGCKKSTEAMQLVIDIGSIVRKGDVLVRLKDSEQRLAVEGAKAQCVLLEKQLADLLSWRRDEEIVQLRATLAEKKAQAEYAIATVDRFKKLLPQNAVSRSVYDQAVAEAARVRAEVERAEASLEIALAGPTPEQIDVAKAQLAVAQADVASRLDTLNKMTIQAPYDGIITHRYIDIGDRLIEMKDPEIVDMIDARVLQAEVAVPERFFSGIKLGDTGQIAVEGLTEPVAGIIDRIGGEIDSNTRTFLIRLSIDNTEGRLRPGGFARVFLPVASAKATLTVPYSAVAFQEGRPVVFVFHSQGADQGKVHSQEIRLGVCSHEHYEILSGLNEGQRVAYGQTAILNDGLMIRSRMKSEQHGITLSEQATVTVATDGAMHK</sequence>
<evidence type="ECO:0000313" key="6">
    <source>
        <dbReference type="Proteomes" id="UP000319143"/>
    </source>
</evidence>
<protein>
    <submittedName>
        <fullName evidence="5">Cobalt-zinc-cadmium resistance protein CzcB</fullName>
    </submittedName>
</protein>
<accession>A0A5C6DA02</accession>
<evidence type="ECO:0000259" key="4">
    <source>
        <dbReference type="Pfam" id="PF25975"/>
    </source>
</evidence>
<dbReference type="Proteomes" id="UP000319143">
    <property type="component" value="Unassembled WGS sequence"/>
</dbReference>
<dbReference type="Pfam" id="PF25876">
    <property type="entry name" value="HH_MFP_RND"/>
    <property type="match status" value="1"/>
</dbReference>
<dbReference type="EMBL" id="SJPV01000012">
    <property type="protein sequence ID" value="TWU32537.1"/>
    <property type="molecule type" value="Genomic_DNA"/>
</dbReference>
<evidence type="ECO:0000313" key="5">
    <source>
        <dbReference type="EMBL" id="TWU32537.1"/>
    </source>
</evidence>
<evidence type="ECO:0000256" key="1">
    <source>
        <dbReference type="ARBA" id="ARBA00009477"/>
    </source>
</evidence>
<dbReference type="Gene3D" id="2.40.420.20">
    <property type="match status" value="1"/>
</dbReference>
<dbReference type="SUPFAM" id="SSF111369">
    <property type="entry name" value="HlyD-like secretion proteins"/>
    <property type="match status" value="2"/>
</dbReference>
<dbReference type="GO" id="GO:1990281">
    <property type="term" value="C:efflux pump complex"/>
    <property type="evidence" value="ECO:0007669"/>
    <property type="project" value="TreeGrafter"/>
</dbReference>
<dbReference type="NCBIfam" id="TIGR01730">
    <property type="entry name" value="RND_mfp"/>
    <property type="match status" value="1"/>
</dbReference>
<dbReference type="AlphaFoldDB" id="A0A5C6DA02"/>
<dbReference type="Gene3D" id="2.40.50.100">
    <property type="match status" value="1"/>
</dbReference>
<dbReference type="RefSeq" id="WP_197231639.1">
    <property type="nucleotide sequence ID" value="NZ_SJPV01000012.1"/>
</dbReference>
<organism evidence="5 6">
    <name type="scientific">Novipirellula artificiosorum</name>
    <dbReference type="NCBI Taxonomy" id="2528016"/>
    <lineage>
        <taxon>Bacteria</taxon>
        <taxon>Pseudomonadati</taxon>
        <taxon>Planctomycetota</taxon>
        <taxon>Planctomycetia</taxon>
        <taxon>Pirellulales</taxon>
        <taxon>Pirellulaceae</taxon>
        <taxon>Novipirellula</taxon>
    </lineage>
</organism>
<keyword evidence="6" id="KW-1185">Reference proteome</keyword>
<evidence type="ECO:0000259" key="3">
    <source>
        <dbReference type="Pfam" id="PF25954"/>
    </source>
</evidence>
<gene>
    <name evidence="5" type="primary">czcB_3</name>
    <name evidence="5" type="ORF">Poly41_55150</name>
</gene>
<dbReference type="PANTHER" id="PTHR30469:SF15">
    <property type="entry name" value="HLYD FAMILY OF SECRETION PROTEINS"/>
    <property type="match status" value="1"/>
</dbReference>
<dbReference type="Pfam" id="PF25975">
    <property type="entry name" value="CzcB_C"/>
    <property type="match status" value="1"/>
</dbReference>
<dbReference type="PROSITE" id="PS51257">
    <property type="entry name" value="PROKAR_LIPOPROTEIN"/>
    <property type="match status" value="1"/>
</dbReference>
<proteinExistence type="inferred from homology"/>
<dbReference type="Gene3D" id="1.10.287.470">
    <property type="entry name" value="Helix hairpin bin"/>
    <property type="match status" value="2"/>
</dbReference>